<dbReference type="PIRSF" id="PIRSF006320">
    <property type="entry name" value="Elb2"/>
    <property type="match status" value="1"/>
</dbReference>
<accession>A0ABM9NP00</accession>
<evidence type="ECO:0000256" key="1">
    <source>
        <dbReference type="PIRNR" id="PIRNR006320"/>
    </source>
</evidence>
<dbReference type="NCBIfam" id="NF008747">
    <property type="entry name" value="PRK11780.1"/>
    <property type="match status" value="1"/>
</dbReference>
<comment type="catalytic activity">
    <reaction evidence="1">
        <text>glyoxal + H2O = glycolate + H(+)</text>
        <dbReference type="Rhea" id="RHEA:51672"/>
        <dbReference type="ChEBI" id="CHEBI:15377"/>
        <dbReference type="ChEBI" id="CHEBI:15378"/>
        <dbReference type="ChEBI" id="CHEBI:29805"/>
        <dbReference type="ChEBI" id="CHEBI:34779"/>
    </reaction>
</comment>
<dbReference type="SUPFAM" id="SSF52317">
    <property type="entry name" value="Class I glutamine amidotransferase-like"/>
    <property type="match status" value="1"/>
</dbReference>
<organism evidence="2 3">
    <name type="scientific">Candidatus Providencia siddallii</name>
    <dbReference type="NCBI Taxonomy" id="1715285"/>
    <lineage>
        <taxon>Bacteria</taxon>
        <taxon>Pseudomonadati</taxon>
        <taxon>Pseudomonadota</taxon>
        <taxon>Gammaproteobacteria</taxon>
        <taxon>Enterobacterales</taxon>
        <taxon>Morganellaceae</taxon>
        <taxon>Providencia</taxon>
    </lineage>
</organism>
<dbReference type="Proteomes" id="UP001497533">
    <property type="component" value="Chromosome"/>
</dbReference>
<dbReference type="Gene3D" id="3.40.50.880">
    <property type="match status" value="1"/>
</dbReference>
<dbReference type="PANTHER" id="PTHR10224:SF12">
    <property type="entry name" value="GLYOXALASE ELBB"/>
    <property type="match status" value="1"/>
</dbReference>
<comment type="function">
    <text evidence="1">Displays glyoxalase activity, catalyzing the conversion of glyoxal to glycolate.</text>
</comment>
<comment type="similarity">
    <text evidence="1">Belongs to the peptidase C56 family.</text>
</comment>
<dbReference type="PANTHER" id="PTHR10224">
    <property type="entry name" value="ES1 PROTEIN HOMOLOG, MITOCHONDRIAL"/>
    <property type="match status" value="1"/>
</dbReference>
<dbReference type="RefSeq" id="WP_341765242.1">
    <property type="nucleotide sequence ID" value="NZ_OZ034688.1"/>
</dbReference>
<gene>
    <name evidence="2" type="primary">elbB</name>
    <name evidence="2" type="ORF">PRHACTZTBTEA_274</name>
</gene>
<sequence>MKKIAVILSGCGFLDGSEIHESILTLLALDANKAKSYCFALDELQNTVVNHTNNKQKKQQRNQMEESARISRGEIFSLSTIDANNLDGLIIPGGFGIIRNLCDFEINGSKCKINKNLIKIIKNMHQLKKPLGLMCIAPVIIPKILNIPIKLTIGNDKKIISEIKKMGAIHIECAVDNIIVDEDNLIVTTPAYMLTKSIFEINNGISKLVKKILEMI</sequence>
<proteinExistence type="inferred from homology"/>
<keyword evidence="1 2" id="KW-0456">Lyase</keyword>
<reference evidence="2" key="1">
    <citation type="submission" date="2024-04" db="EMBL/GenBank/DDBJ databases">
        <authorList>
            <person name="Manzano-Marin A."/>
            <person name="Manzano-Marin A."/>
            <person name="Alejandro Manzano Marin A."/>
        </authorList>
    </citation>
    <scope>NUCLEOTIDE SEQUENCE [LARGE SCALE GENOMIC DNA]</scope>
    <source>
        <strain evidence="2">TABTEA</strain>
    </source>
</reference>
<dbReference type="InterPro" id="IPR026041">
    <property type="entry name" value="ElbB"/>
</dbReference>
<keyword evidence="3" id="KW-1185">Reference proteome</keyword>
<name>A0ABM9NP00_9GAMM</name>
<evidence type="ECO:0000313" key="2">
    <source>
        <dbReference type="EMBL" id="CAL1329198.1"/>
    </source>
</evidence>
<protein>
    <recommendedName>
        <fullName evidence="1">Glyoxalase</fullName>
    </recommendedName>
</protein>
<dbReference type="GO" id="GO:0016829">
    <property type="term" value="F:lyase activity"/>
    <property type="evidence" value="ECO:0007669"/>
    <property type="project" value="UniProtKB-KW"/>
</dbReference>
<dbReference type="EMBL" id="OZ034688">
    <property type="protein sequence ID" value="CAL1329198.1"/>
    <property type="molecule type" value="Genomic_DNA"/>
</dbReference>
<evidence type="ECO:0000313" key="3">
    <source>
        <dbReference type="Proteomes" id="UP001497533"/>
    </source>
</evidence>
<dbReference type="InterPro" id="IPR029062">
    <property type="entry name" value="Class_I_gatase-like"/>
</dbReference>